<evidence type="ECO:0000313" key="1">
    <source>
        <dbReference type="EMBL" id="GAA2016732.1"/>
    </source>
</evidence>
<proteinExistence type="predicted"/>
<protein>
    <submittedName>
        <fullName evidence="1">Uncharacterized protein</fullName>
    </submittedName>
</protein>
<gene>
    <name evidence="1" type="ORF">GCM10009839_10540</name>
</gene>
<organism evidence="1 2">
    <name type="scientific">Catenulispora yoronensis</name>
    <dbReference type="NCBI Taxonomy" id="450799"/>
    <lineage>
        <taxon>Bacteria</taxon>
        <taxon>Bacillati</taxon>
        <taxon>Actinomycetota</taxon>
        <taxon>Actinomycetes</taxon>
        <taxon>Catenulisporales</taxon>
        <taxon>Catenulisporaceae</taxon>
        <taxon>Catenulispora</taxon>
    </lineage>
</organism>
<name>A0ABP5F8T6_9ACTN</name>
<sequence length="136" mass="16115">MPRRSPGEIRSQLPLRNSGHVRRTVIQGLSASANRQIAQFERERQLSRGDVAGAFLRWERRATRPHNSMRWHYRHSEVSTEHIRALLETVLWNLRPRARRELLAVLAPVDTRILGRTVNDPFAPRFLPWWQRRLEI</sequence>
<dbReference type="Proteomes" id="UP001500751">
    <property type="component" value="Unassembled WGS sequence"/>
</dbReference>
<accession>A0ABP5F8T6</accession>
<comment type="caution">
    <text evidence="1">The sequence shown here is derived from an EMBL/GenBank/DDBJ whole genome shotgun (WGS) entry which is preliminary data.</text>
</comment>
<keyword evidence="2" id="KW-1185">Reference proteome</keyword>
<evidence type="ECO:0000313" key="2">
    <source>
        <dbReference type="Proteomes" id="UP001500751"/>
    </source>
</evidence>
<dbReference type="EMBL" id="BAAAQN010000004">
    <property type="protein sequence ID" value="GAA2016732.1"/>
    <property type="molecule type" value="Genomic_DNA"/>
</dbReference>
<reference evidence="2" key="1">
    <citation type="journal article" date="2019" name="Int. J. Syst. Evol. Microbiol.">
        <title>The Global Catalogue of Microorganisms (GCM) 10K type strain sequencing project: providing services to taxonomists for standard genome sequencing and annotation.</title>
        <authorList>
            <consortium name="The Broad Institute Genomics Platform"/>
            <consortium name="The Broad Institute Genome Sequencing Center for Infectious Disease"/>
            <person name="Wu L."/>
            <person name="Ma J."/>
        </authorList>
    </citation>
    <scope>NUCLEOTIDE SEQUENCE [LARGE SCALE GENOMIC DNA]</scope>
    <source>
        <strain evidence="2">JCM 16014</strain>
    </source>
</reference>